<evidence type="ECO:0008006" key="3">
    <source>
        <dbReference type="Google" id="ProtNLM"/>
    </source>
</evidence>
<dbReference type="Gene3D" id="3.40.50.1010">
    <property type="entry name" value="5'-nuclease"/>
    <property type="match status" value="1"/>
</dbReference>
<dbReference type="SUPFAM" id="SSF88723">
    <property type="entry name" value="PIN domain-like"/>
    <property type="match status" value="1"/>
</dbReference>
<comment type="caution">
    <text evidence="1">The sequence shown here is derived from an EMBL/GenBank/DDBJ whole genome shotgun (WGS) entry which is preliminary data.</text>
</comment>
<dbReference type="EMBL" id="QMFB01000006">
    <property type="protein sequence ID" value="RAV20978.1"/>
    <property type="molecule type" value="Genomic_DNA"/>
</dbReference>
<gene>
    <name evidence="1" type="ORF">DQG23_12885</name>
</gene>
<proteinExistence type="predicted"/>
<dbReference type="Proteomes" id="UP000250369">
    <property type="component" value="Unassembled WGS sequence"/>
</dbReference>
<keyword evidence="2" id="KW-1185">Reference proteome</keyword>
<evidence type="ECO:0000313" key="2">
    <source>
        <dbReference type="Proteomes" id="UP000250369"/>
    </source>
</evidence>
<organism evidence="1 2">
    <name type="scientific">Paenibacillus contaminans</name>
    <dbReference type="NCBI Taxonomy" id="450362"/>
    <lineage>
        <taxon>Bacteria</taxon>
        <taxon>Bacillati</taxon>
        <taxon>Bacillota</taxon>
        <taxon>Bacilli</taxon>
        <taxon>Bacillales</taxon>
        <taxon>Paenibacillaceae</taxon>
        <taxon>Paenibacillus</taxon>
    </lineage>
</organism>
<dbReference type="RefSeq" id="WP_113031258.1">
    <property type="nucleotide sequence ID" value="NZ_QMFB01000006.1"/>
</dbReference>
<accession>A0A329MND1</accession>
<reference evidence="1 2" key="1">
    <citation type="journal article" date="2009" name="Int. J. Syst. Evol. Microbiol.">
        <title>Paenibacillus contaminans sp. nov., isolated from a contaminated laboratory plate.</title>
        <authorList>
            <person name="Chou J.H."/>
            <person name="Lee J.H."/>
            <person name="Lin M.C."/>
            <person name="Chang P.S."/>
            <person name="Arun A.B."/>
            <person name="Young C.C."/>
            <person name="Chen W.M."/>
        </authorList>
    </citation>
    <scope>NUCLEOTIDE SEQUENCE [LARGE SCALE GENOMIC DNA]</scope>
    <source>
        <strain evidence="1 2">CKOBP-6</strain>
    </source>
</reference>
<dbReference type="InterPro" id="IPR029060">
    <property type="entry name" value="PIN-like_dom_sf"/>
</dbReference>
<evidence type="ECO:0000313" key="1">
    <source>
        <dbReference type="EMBL" id="RAV20978.1"/>
    </source>
</evidence>
<dbReference type="OrthoDB" id="2601625at2"/>
<dbReference type="AlphaFoldDB" id="A0A329MND1"/>
<sequence length="154" mass="17820">MNDMLNDAFHQAVFLDETALKAFMNPEDPNYLKARSVFHELDDMERLLVTTNVVIFDTHQWLKKASSYTEAEFFINTIDKAVALDKLMIIPGSSTTEKESRQLLIDCPQFEFSLSEAMTAVVMITHQIKRIFTFNRSYSALPQMFTEIKIIPSW</sequence>
<protein>
    <recommendedName>
        <fullName evidence="3">PIN domain-containing protein</fullName>
    </recommendedName>
</protein>
<name>A0A329MND1_9BACL</name>